<evidence type="ECO:0000313" key="2">
    <source>
        <dbReference type="Proteomes" id="UP000245887"/>
    </source>
</evidence>
<dbReference type="Gene3D" id="3.20.20.100">
    <property type="entry name" value="NADP-dependent oxidoreductase domain"/>
    <property type="match status" value="1"/>
</dbReference>
<comment type="caution">
    <text evidence="1">The sequence shown here is derived from an EMBL/GenBank/DDBJ whole genome shotgun (WGS) entry which is preliminary data.</text>
</comment>
<dbReference type="InterPro" id="IPR036812">
    <property type="entry name" value="NAD(P)_OxRdtase_dom_sf"/>
</dbReference>
<name>A0A2U1CVT9_9GAMM</name>
<evidence type="ECO:0000313" key="1">
    <source>
        <dbReference type="EMBL" id="PVY75811.1"/>
    </source>
</evidence>
<dbReference type="RefSeq" id="WP_116919292.1">
    <property type="nucleotide sequence ID" value="NZ_QEKQ01000006.1"/>
</dbReference>
<dbReference type="SUPFAM" id="SSF51430">
    <property type="entry name" value="NAD(P)-linked oxidoreductase"/>
    <property type="match status" value="1"/>
</dbReference>
<dbReference type="OrthoDB" id="8563187at2"/>
<dbReference type="AlphaFoldDB" id="A0A2U1CVT9"/>
<dbReference type="EMBL" id="QEKQ01000006">
    <property type="protein sequence ID" value="PVY75811.1"/>
    <property type="molecule type" value="Genomic_DNA"/>
</dbReference>
<proteinExistence type="predicted"/>
<dbReference type="Proteomes" id="UP000245887">
    <property type="component" value="Unassembled WGS sequence"/>
</dbReference>
<protein>
    <submittedName>
        <fullName evidence="1">Aldo/keto reductase family protein</fullName>
    </submittedName>
</protein>
<gene>
    <name evidence="1" type="ORF">C8D92_10671</name>
</gene>
<organism evidence="1 2">
    <name type="scientific">Tamilnaduibacter salinus</name>
    <dbReference type="NCBI Taxonomy" id="1484056"/>
    <lineage>
        <taxon>Bacteria</taxon>
        <taxon>Pseudomonadati</taxon>
        <taxon>Pseudomonadota</taxon>
        <taxon>Gammaproteobacteria</taxon>
        <taxon>Pseudomonadales</taxon>
        <taxon>Marinobacteraceae</taxon>
        <taxon>Tamilnaduibacter</taxon>
    </lineage>
</organism>
<sequence>MTSSFNRPYQRGALLRKLDGYALPDSARDTGARSWAQFTLQYLLSHPAITCAIPATTRVDHVRENLAPAPGIT</sequence>
<reference evidence="1 2" key="1">
    <citation type="submission" date="2018-04" db="EMBL/GenBank/DDBJ databases">
        <title>Genomic Encyclopedia of Type Strains, Phase IV (KMG-IV): sequencing the most valuable type-strain genomes for metagenomic binning, comparative biology and taxonomic classification.</title>
        <authorList>
            <person name="Goeker M."/>
        </authorList>
    </citation>
    <scope>NUCLEOTIDE SEQUENCE [LARGE SCALE GENOMIC DNA]</scope>
    <source>
        <strain evidence="1 2">DSM 28688</strain>
    </source>
</reference>
<accession>A0A2U1CVT9</accession>